<evidence type="ECO:0000256" key="7">
    <source>
        <dbReference type="SAM" id="Phobius"/>
    </source>
</evidence>
<comment type="caution">
    <text evidence="9">The sequence shown here is derived from an EMBL/GenBank/DDBJ whole genome shotgun (WGS) entry which is preliminary data.</text>
</comment>
<name>A0A2M9HE05_9BIFI</name>
<accession>A0A2M9HE05</accession>
<evidence type="ECO:0000256" key="1">
    <source>
        <dbReference type="ARBA" id="ARBA00004651"/>
    </source>
</evidence>
<dbReference type="PANTHER" id="PTHR30572:SF4">
    <property type="entry name" value="ABC TRANSPORTER PERMEASE YTRF"/>
    <property type="match status" value="1"/>
</dbReference>
<evidence type="ECO:0000313" key="9">
    <source>
        <dbReference type="EMBL" id="PJM75043.1"/>
    </source>
</evidence>
<dbReference type="InterPro" id="IPR050250">
    <property type="entry name" value="Macrolide_Exporter_MacB"/>
</dbReference>
<evidence type="ECO:0000313" key="10">
    <source>
        <dbReference type="Proteomes" id="UP000231451"/>
    </source>
</evidence>
<evidence type="ECO:0000256" key="2">
    <source>
        <dbReference type="ARBA" id="ARBA00022475"/>
    </source>
</evidence>
<feature type="domain" description="ABC3 transporter permease C-terminal" evidence="8">
    <location>
        <begin position="343"/>
        <end position="462"/>
    </location>
</feature>
<feature type="transmembrane region" description="Helical" evidence="7">
    <location>
        <begin position="573"/>
        <end position="594"/>
    </location>
</feature>
<sequence>MARVRQSHGFAGGPVAVIITVLRRWRPVLCMGWRDAVRHRARTVFSVLLIMLPVTALIAGIAMTTAVAANRERTLETIPAGAQAVITATAVTRSNQPFPQLPEGASGVWIDDVGQVPATADEMLRCLPEGTVLLPFYQSRRLLATTGTSMRPGEQSEAGARVAVSGRTIASTTTVTMTEAGGEALRRLMPATSSGRMPRNGAEIVVSTALADRLRLAVGDTVTFTAPPFQGYMDTSGRIDDVIEDSQRAWRVSGLVRDDDSRAWGLAGWMSTMVERDHAGVDGHYLAVGARPITWGQVRRLNALQAFAVSRHVLTDGYPAAGDRYPVRLDPRVVLDRTVSLGIAALLGAATMLCLVTPAFSVSADQQRRTLGLAAASGAGPRDLRRIVTSQGIVIGLIGGVLGTLLGVAVMMLVVPRYRSISVGETLGSFPWPMLGLTLLMAVAIGYVATLLPARRVGRLNPVDALKDNPSESFRSPRRRRVATIALHASGPVLIVGAVACGAASLTLPIPHLDRGGSATVPMLLLAACVTLTVVGLIQLVRSLAAASSVLGGNAPLSLRLALRDASRHHHRFVPAATAVLVTVTMASYSLTLVGSTFANARDNTGEAVVGDHAMIVSASVPISNDYDRMVVADAVDALARQYPVSAHQPLYAAAMPKADYGADRQGMRRNESRRLPVARALLPRSAPECSDDQGQDTASVIYPGAPVRCVDFSAANPRSMHGISMINADTEMLVVSGDAMRLSGYPDAERMARTIEAGGVVVNDAAQVVDGRVELAVAPWSSGLPDRNNATRIVSKRAVFVRGFYPLAMSERTARGLGFTEFRYIGEYVDFAPRSGFMSGFMTMDGAIASVRSDHPLVQTTEYRGLRDAPIALLPTALLAAFALVATTVSLLLARTQTRRDMATMHAVGASPGFLRRLGFAQSGLILLTGIPAGMAAGLALGWFHVAWNRRIGLDGAWLHTDPVWPVQAMLVTGIVALALPLAAAVTGPPRDLTRRMID</sequence>
<dbReference type="GO" id="GO:0022857">
    <property type="term" value="F:transmembrane transporter activity"/>
    <property type="evidence" value="ECO:0007669"/>
    <property type="project" value="TreeGrafter"/>
</dbReference>
<dbReference type="GO" id="GO:0005886">
    <property type="term" value="C:plasma membrane"/>
    <property type="evidence" value="ECO:0007669"/>
    <property type="project" value="UniProtKB-SubCell"/>
</dbReference>
<keyword evidence="4 7" id="KW-1133">Transmembrane helix</keyword>
<dbReference type="AlphaFoldDB" id="A0A2M9HE05"/>
<proteinExistence type="inferred from homology"/>
<dbReference type="OrthoDB" id="4847440at2"/>
<dbReference type="PANTHER" id="PTHR30572">
    <property type="entry name" value="MEMBRANE COMPONENT OF TRANSPORTER-RELATED"/>
    <property type="match status" value="1"/>
</dbReference>
<keyword evidence="2" id="KW-1003">Cell membrane</keyword>
<feature type="domain" description="ABC3 transporter permease C-terminal" evidence="8">
    <location>
        <begin position="878"/>
        <end position="981"/>
    </location>
</feature>
<feature type="transmembrane region" description="Helical" evidence="7">
    <location>
        <begin position="434"/>
        <end position="452"/>
    </location>
</feature>
<evidence type="ECO:0000256" key="3">
    <source>
        <dbReference type="ARBA" id="ARBA00022692"/>
    </source>
</evidence>
<feature type="transmembrane region" description="Helical" evidence="7">
    <location>
        <begin position="520"/>
        <end position="541"/>
    </location>
</feature>
<feature type="transmembrane region" description="Helical" evidence="7">
    <location>
        <begin position="339"/>
        <end position="360"/>
    </location>
</feature>
<keyword evidence="10" id="KW-1185">Reference proteome</keyword>
<protein>
    <submittedName>
        <fullName evidence="9">ABC transporter permease</fullName>
    </submittedName>
</protein>
<feature type="transmembrane region" description="Helical" evidence="7">
    <location>
        <begin position="966"/>
        <end position="988"/>
    </location>
</feature>
<keyword evidence="5 7" id="KW-0472">Membrane</keyword>
<comment type="similarity">
    <text evidence="6">Belongs to the ABC-4 integral membrane protein family.</text>
</comment>
<feature type="transmembrane region" description="Helical" evidence="7">
    <location>
        <begin position="926"/>
        <end position="946"/>
    </location>
</feature>
<comment type="subcellular location">
    <subcellularLocation>
        <location evidence="1">Cell membrane</location>
        <topology evidence="1">Multi-pass membrane protein</topology>
    </subcellularLocation>
</comment>
<evidence type="ECO:0000256" key="6">
    <source>
        <dbReference type="ARBA" id="ARBA00038076"/>
    </source>
</evidence>
<evidence type="ECO:0000256" key="4">
    <source>
        <dbReference type="ARBA" id="ARBA00022989"/>
    </source>
</evidence>
<dbReference type="InterPro" id="IPR003838">
    <property type="entry name" value="ABC3_permease_C"/>
</dbReference>
<gene>
    <name evidence="9" type="ORF">CSQ87_07425</name>
</gene>
<reference evidence="9 10" key="1">
    <citation type="submission" date="2017-10" db="EMBL/GenBank/DDBJ databases">
        <title>Draft genome sequences of strains TRE 1, TRE 9, TRE H and TRI 7, isolated from tamarins, belonging to four potential novel Bifidobacterium species.</title>
        <authorList>
            <person name="Mattarelli P."/>
            <person name="Modesto M."/>
            <person name="Puglisi E."/>
            <person name="Morelli L."/>
            <person name="Spezio C."/>
            <person name="Bonetti A."/>
            <person name="Sandri C."/>
        </authorList>
    </citation>
    <scope>NUCLEOTIDE SEQUENCE [LARGE SCALE GENOMIC DNA]</scope>
    <source>
        <strain evidence="10">TRI7</strain>
    </source>
</reference>
<dbReference type="Proteomes" id="UP000231451">
    <property type="component" value="Unassembled WGS sequence"/>
</dbReference>
<feature type="transmembrane region" description="Helical" evidence="7">
    <location>
        <begin position="44"/>
        <end position="69"/>
    </location>
</feature>
<evidence type="ECO:0000259" key="8">
    <source>
        <dbReference type="Pfam" id="PF02687"/>
    </source>
</evidence>
<organism evidence="9 10">
    <name type="scientific">Bifidobacterium simiarum</name>
    <dbReference type="NCBI Taxonomy" id="2045441"/>
    <lineage>
        <taxon>Bacteria</taxon>
        <taxon>Bacillati</taxon>
        <taxon>Actinomycetota</taxon>
        <taxon>Actinomycetes</taxon>
        <taxon>Bifidobacteriales</taxon>
        <taxon>Bifidobacteriaceae</taxon>
        <taxon>Bifidobacterium</taxon>
    </lineage>
</organism>
<keyword evidence="3 7" id="KW-0812">Transmembrane</keyword>
<feature type="transmembrane region" description="Helical" evidence="7">
    <location>
        <begin position="873"/>
        <end position="895"/>
    </location>
</feature>
<feature type="transmembrane region" description="Helical" evidence="7">
    <location>
        <begin position="485"/>
        <end position="508"/>
    </location>
</feature>
<dbReference type="EMBL" id="PEBK01000006">
    <property type="protein sequence ID" value="PJM75043.1"/>
    <property type="molecule type" value="Genomic_DNA"/>
</dbReference>
<evidence type="ECO:0000256" key="5">
    <source>
        <dbReference type="ARBA" id="ARBA00023136"/>
    </source>
</evidence>
<dbReference type="Pfam" id="PF02687">
    <property type="entry name" value="FtsX"/>
    <property type="match status" value="2"/>
</dbReference>
<feature type="transmembrane region" description="Helical" evidence="7">
    <location>
        <begin position="392"/>
        <end position="414"/>
    </location>
</feature>